<evidence type="ECO:0000313" key="4">
    <source>
        <dbReference type="Proteomes" id="UP001151516"/>
    </source>
</evidence>
<dbReference type="Proteomes" id="UP001151516">
    <property type="component" value="Unassembled WGS sequence"/>
</dbReference>
<evidence type="ECO:0000256" key="2">
    <source>
        <dbReference type="SAM" id="Phobius"/>
    </source>
</evidence>
<comment type="similarity">
    <text evidence="1">Belongs to the multi antimicrobial extrusion (MATE) (TC 2.A.66.1) family.</text>
</comment>
<keyword evidence="4" id="KW-1185">Reference proteome</keyword>
<dbReference type="PANTHER" id="PTHR11206">
    <property type="entry name" value="MULTIDRUG RESISTANCE PROTEIN"/>
    <property type="match status" value="1"/>
</dbReference>
<organism evidence="3 4">
    <name type="scientific">Coemansia spiralis</name>
    <dbReference type="NCBI Taxonomy" id="417178"/>
    <lineage>
        <taxon>Eukaryota</taxon>
        <taxon>Fungi</taxon>
        <taxon>Fungi incertae sedis</taxon>
        <taxon>Zoopagomycota</taxon>
        <taxon>Kickxellomycotina</taxon>
        <taxon>Kickxellomycetes</taxon>
        <taxon>Kickxellales</taxon>
        <taxon>Kickxellaceae</taxon>
        <taxon>Coemansia</taxon>
    </lineage>
</organism>
<feature type="transmembrane region" description="Helical" evidence="2">
    <location>
        <begin position="169"/>
        <end position="189"/>
    </location>
</feature>
<dbReference type="InterPro" id="IPR002528">
    <property type="entry name" value="MATE_fam"/>
</dbReference>
<sequence length="556" mass="59846">MAGWQANDGEDSRDLGEPTIASRHLAATRFSTSSSLSPQLEVDTLALLPAGQGGHGDTGYHSDSDLSDAISDIGPEDVCSVGNMRTESVWLLRSSFPIVLSTMSQLFLMLPILAAVGKLGTVALASMNLVSIYAGLGGVAPLSGMAMVLDSLCSQAYTAAQDRRLLGIYLQRVLVCMAMILVAIYPLWWNSARIYEYLGVPADVASVTGQLLRLYFFGIAAILIYECVKSYLFAQGIRRFAVVAQLVCLPVGWFCTWLFISNKATSMGILGVPCVIGIVGIGFNIVALWYMRRIESCRQCWGGWSRAAFTDLRPVFKLGLAGSAITFFESLSLHMIDVGSLFLSPEYMAAQAILSVLMTSTWVIGTGFAVSACNRVGNLLGSRQPNRTHLAVNTALVLATGVFLVLGTAVFCGRGVLPGVFTKDPVVAEILRTHVVWSAIAGAIQGVNMTFNGILRGQGRQALVAQIRLASFVFVGIPLAVVVVALLKWELAGLWLAYVASLIAILCVQFYYVAATNWDKEIERCQTRISKAMLATTLEPEDDADRTSTLLPLTAP</sequence>
<feature type="transmembrane region" description="Helical" evidence="2">
    <location>
        <begin position="467"/>
        <end position="489"/>
    </location>
</feature>
<dbReference type="GO" id="GO:0016020">
    <property type="term" value="C:membrane"/>
    <property type="evidence" value="ECO:0007669"/>
    <property type="project" value="InterPro"/>
</dbReference>
<dbReference type="OrthoDB" id="2126698at2759"/>
<feature type="transmembrane region" description="Helical" evidence="2">
    <location>
        <begin position="94"/>
        <end position="117"/>
    </location>
</feature>
<comment type="caution">
    <text evidence="3">The sequence shown here is derived from an EMBL/GenBank/DDBJ whole genome shotgun (WGS) entry which is preliminary data.</text>
</comment>
<dbReference type="GO" id="GO:0042910">
    <property type="term" value="F:xenobiotic transmembrane transporter activity"/>
    <property type="evidence" value="ECO:0007669"/>
    <property type="project" value="InterPro"/>
</dbReference>
<gene>
    <name evidence="3" type="primary">ERC1_8</name>
    <name evidence="3" type="ORF">IWW39_002750</name>
</gene>
<dbReference type="Pfam" id="PF01554">
    <property type="entry name" value="MatE"/>
    <property type="match status" value="2"/>
</dbReference>
<feature type="transmembrane region" description="Helical" evidence="2">
    <location>
        <begin position="209"/>
        <end position="228"/>
    </location>
</feature>
<feature type="transmembrane region" description="Helical" evidence="2">
    <location>
        <begin position="129"/>
        <end position="149"/>
    </location>
</feature>
<protein>
    <submittedName>
        <fullName evidence="3">Ethionine resistance protein</fullName>
    </submittedName>
</protein>
<evidence type="ECO:0000313" key="3">
    <source>
        <dbReference type="EMBL" id="KAJ2687674.1"/>
    </source>
</evidence>
<dbReference type="EMBL" id="JANBTX010000065">
    <property type="protein sequence ID" value="KAJ2687674.1"/>
    <property type="molecule type" value="Genomic_DNA"/>
</dbReference>
<feature type="transmembrane region" description="Helical" evidence="2">
    <location>
        <begin position="315"/>
        <end position="336"/>
    </location>
</feature>
<accession>A0A9W8GMF8</accession>
<keyword evidence="2" id="KW-1133">Transmembrane helix</keyword>
<feature type="transmembrane region" description="Helical" evidence="2">
    <location>
        <begin position="436"/>
        <end position="455"/>
    </location>
</feature>
<proteinExistence type="inferred from homology"/>
<reference evidence="3" key="1">
    <citation type="submission" date="2022-07" db="EMBL/GenBank/DDBJ databases">
        <title>Phylogenomic reconstructions and comparative analyses of Kickxellomycotina fungi.</title>
        <authorList>
            <person name="Reynolds N.K."/>
            <person name="Stajich J.E."/>
            <person name="Barry K."/>
            <person name="Grigoriev I.V."/>
            <person name="Crous P."/>
            <person name="Smith M.E."/>
        </authorList>
    </citation>
    <scope>NUCLEOTIDE SEQUENCE</scope>
    <source>
        <strain evidence="3">CBS 109367</strain>
    </source>
</reference>
<dbReference type="AlphaFoldDB" id="A0A9W8GMF8"/>
<name>A0A9W8GMF8_9FUNG</name>
<keyword evidence="2" id="KW-0472">Membrane</keyword>
<feature type="transmembrane region" description="Helical" evidence="2">
    <location>
        <begin position="266"/>
        <end position="290"/>
    </location>
</feature>
<dbReference type="GO" id="GO:0015297">
    <property type="term" value="F:antiporter activity"/>
    <property type="evidence" value="ECO:0007669"/>
    <property type="project" value="InterPro"/>
</dbReference>
<feature type="transmembrane region" description="Helical" evidence="2">
    <location>
        <begin position="495"/>
        <end position="514"/>
    </location>
</feature>
<evidence type="ECO:0000256" key="1">
    <source>
        <dbReference type="ARBA" id="ARBA00010199"/>
    </source>
</evidence>
<feature type="transmembrane region" description="Helical" evidence="2">
    <location>
        <begin position="390"/>
        <end position="416"/>
    </location>
</feature>
<feature type="transmembrane region" description="Helical" evidence="2">
    <location>
        <begin position="240"/>
        <end position="260"/>
    </location>
</feature>
<keyword evidence="2" id="KW-0812">Transmembrane</keyword>
<feature type="transmembrane region" description="Helical" evidence="2">
    <location>
        <begin position="348"/>
        <end position="370"/>
    </location>
</feature>